<dbReference type="AlphaFoldDB" id="A0A8D2L113"/>
<dbReference type="Proteomes" id="UP000694545">
    <property type="component" value="Unplaced"/>
</dbReference>
<feature type="domain" description="Myb-like" evidence="1">
    <location>
        <begin position="39"/>
        <end position="75"/>
    </location>
</feature>
<reference evidence="3" key="2">
    <citation type="submission" date="2025-09" db="UniProtKB">
        <authorList>
            <consortium name="Ensembl"/>
        </authorList>
    </citation>
    <scope>IDENTIFICATION</scope>
</reference>
<dbReference type="PROSITE" id="PS50090">
    <property type="entry name" value="MYB_LIKE"/>
    <property type="match status" value="1"/>
</dbReference>
<evidence type="ECO:0000313" key="4">
    <source>
        <dbReference type="Proteomes" id="UP000694545"/>
    </source>
</evidence>
<dbReference type="SMART" id="SM00717">
    <property type="entry name" value="SANT"/>
    <property type="match status" value="1"/>
</dbReference>
<sequence>MYLGKGHSLCSRIYSSDDEDEDTEVYDHDYDGLVPKGGKRHLGKSRWTREEDEKLKKLVEQNGTEDWKVIANFLPKYCQLLLHAHVKIINSPL</sequence>
<dbReference type="InterPro" id="IPR017930">
    <property type="entry name" value="Myb_dom"/>
</dbReference>
<dbReference type="PROSITE" id="PS51294">
    <property type="entry name" value="HTH_MYB"/>
    <property type="match status" value="1"/>
</dbReference>
<organism evidence="3 4">
    <name type="scientific">Varanus komodoensis</name>
    <name type="common">Komodo dragon</name>
    <dbReference type="NCBI Taxonomy" id="61221"/>
    <lineage>
        <taxon>Eukaryota</taxon>
        <taxon>Metazoa</taxon>
        <taxon>Chordata</taxon>
        <taxon>Craniata</taxon>
        <taxon>Vertebrata</taxon>
        <taxon>Euteleostomi</taxon>
        <taxon>Lepidosauria</taxon>
        <taxon>Squamata</taxon>
        <taxon>Bifurcata</taxon>
        <taxon>Unidentata</taxon>
        <taxon>Episquamata</taxon>
        <taxon>Toxicofera</taxon>
        <taxon>Anguimorpha</taxon>
        <taxon>Paleoanguimorpha</taxon>
        <taxon>Varanoidea</taxon>
        <taxon>Varanidae</taxon>
        <taxon>Varanus</taxon>
    </lineage>
</organism>
<dbReference type="CDD" id="cd00167">
    <property type="entry name" value="SANT"/>
    <property type="match status" value="1"/>
</dbReference>
<proteinExistence type="predicted"/>
<dbReference type="Ensembl" id="ENSVKKT00000015474.1">
    <property type="protein sequence ID" value="ENSVKKP00000015113.1"/>
    <property type="gene ID" value="ENSVKKG00000010360.1"/>
</dbReference>
<protein>
    <submittedName>
        <fullName evidence="3">Uncharacterized protein</fullName>
    </submittedName>
</protein>
<name>A0A8D2L113_VARKO</name>
<dbReference type="InterPro" id="IPR009057">
    <property type="entry name" value="Homeodomain-like_sf"/>
</dbReference>
<evidence type="ECO:0000313" key="3">
    <source>
        <dbReference type="Ensembl" id="ENSVKKP00000015113.1"/>
    </source>
</evidence>
<reference evidence="3" key="1">
    <citation type="submission" date="2025-08" db="UniProtKB">
        <authorList>
            <consortium name="Ensembl"/>
        </authorList>
    </citation>
    <scope>IDENTIFICATION</scope>
</reference>
<dbReference type="Pfam" id="PF00249">
    <property type="entry name" value="Myb_DNA-binding"/>
    <property type="match status" value="1"/>
</dbReference>
<dbReference type="InterPro" id="IPR001005">
    <property type="entry name" value="SANT/Myb"/>
</dbReference>
<dbReference type="Gene3D" id="1.10.10.60">
    <property type="entry name" value="Homeodomain-like"/>
    <property type="match status" value="1"/>
</dbReference>
<feature type="domain" description="HTH myb-type" evidence="2">
    <location>
        <begin position="39"/>
        <end position="92"/>
    </location>
</feature>
<evidence type="ECO:0000259" key="2">
    <source>
        <dbReference type="PROSITE" id="PS51294"/>
    </source>
</evidence>
<accession>A0A8D2L113</accession>
<dbReference type="SUPFAM" id="SSF46689">
    <property type="entry name" value="Homeodomain-like"/>
    <property type="match status" value="1"/>
</dbReference>
<keyword evidence="4" id="KW-1185">Reference proteome</keyword>
<evidence type="ECO:0000259" key="1">
    <source>
        <dbReference type="PROSITE" id="PS50090"/>
    </source>
</evidence>